<keyword evidence="3" id="KW-1185">Reference proteome</keyword>
<gene>
    <name evidence="2" type="ORF">BJ981_005898</name>
</gene>
<comment type="caution">
    <text evidence="2">The sequence shown here is derived from an EMBL/GenBank/DDBJ whole genome shotgun (WGS) entry which is preliminary data.</text>
</comment>
<organism evidence="2 3">
    <name type="scientific">Sphaerisporangium krabiense</name>
    <dbReference type="NCBI Taxonomy" id="763782"/>
    <lineage>
        <taxon>Bacteria</taxon>
        <taxon>Bacillati</taxon>
        <taxon>Actinomycetota</taxon>
        <taxon>Actinomycetes</taxon>
        <taxon>Streptosporangiales</taxon>
        <taxon>Streptosporangiaceae</taxon>
        <taxon>Sphaerisporangium</taxon>
    </lineage>
</organism>
<evidence type="ECO:0000313" key="3">
    <source>
        <dbReference type="Proteomes" id="UP000588112"/>
    </source>
</evidence>
<accession>A0A7W8Z9T9</accession>
<dbReference type="RefSeq" id="WP_184616639.1">
    <property type="nucleotide sequence ID" value="NZ_BOOS01000043.1"/>
</dbReference>
<evidence type="ECO:0000313" key="2">
    <source>
        <dbReference type="EMBL" id="MBB5630134.1"/>
    </source>
</evidence>
<dbReference type="Proteomes" id="UP000588112">
    <property type="component" value="Unassembled WGS sequence"/>
</dbReference>
<name>A0A7W8Z9T9_9ACTN</name>
<proteinExistence type="predicted"/>
<dbReference type="EMBL" id="JACHBR010000002">
    <property type="protein sequence ID" value="MBB5630134.1"/>
    <property type="molecule type" value="Genomic_DNA"/>
</dbReference>
<dbReference type="AlphaFoldDB" id="A0A7W8Z9T9"/>
<sequence>MTDKPPTTIGACYACKRGFAYDPETVTLFPVDPETGLPPGMTVLGSMREPSPEALARAVRKPVCPDCVRKAEQFKEASERAADPSAGWKTWTRGDDG</sequence>
<evidence type="ECO:0000256" key="1">
    <source>
        <dbReference type="SAM" id="MobiDB-lite"/>
    </source>
</evidence>
<reference evidence="2 3" key="1">
    <citation type="submission" date="2020-08" db="EMBL/GenBank/DDBJ databases">
        <title>Sequencing the genomes of 1000 actinobacteria strains.</title>
        <authorList>
            <person name="Klenk H.-P."/>
        </authorList>
    </citation>
    <scope>NUCLEOTIDE SEQUENCE [LARGE SCALE GENOMIC DNA]</scope>
    <source>
        <strain evidence="2 3">DSM 45790</strain>
    </source>
</reference>
<protein>
    <submittedName>
        <fullName evidence="2">Uncharacterized protein</fullName>
    </submittedName>
</protein>
<feature type="region of interest" description="Disordered" evidence="1">
    <location>
        <begin position="78"/>
        <end position="97"/>
    </location>
</feature>